<evidence type="ECO:0000256" key="4">
    <source>
        <dbReference type="ARBA" id="ARBA00022692"/>
    </source>
</evidence>
<evidence type="ECO:0000256" key="1">
    <source>
        <dbReference type="ARBA" id="ARBA00004651"/>
    </source>
</evidence>
<evidence type="ECO:0000259" key="8">
    <source>
        <dbReference type="Pfam" id="PF03458"/>
    </source>
</evidence>
<comment type="subcellular location">
    <subcellularLocation>
        <location evidence="1">Cell membrane</location>
        <topology evidence="1">Multi-pass membrane protein</topology>
    </subcellularLocation>
</comment>
<evidence type="ECO:0000256" key="5">
    <source>
        <dbReference type="ARBA" id="ARBA00022989"/>
    </source>
</evidence>
<dbReference type="Proteomes" id="UP000430222">
    <property type="component" value="Unassembled WGS sequence"/>
</dbReference>
<comment type="similarity">
    <text evidence="2">Belongs to the UPF0126 family.</text>
</comment>
<feature type="transmembrane region" description="Helical" evidence="7">
    <location>
        <begin position="184"/>
        <end position="207"/>
    </location>
</feature>
<dbReference type="AlphaFoldDB" id="A0A6I2UVI9"/>
<dbReference type="PANTHER" id="PTHR30506">
    <property type="entry name" value="INNER MEMBRANE PROTEIN"/>
    <property type="match status" value="1"/>
</dbReference>
<feature type="domain" description="Glycine transporter" evidence="8">
    <location>
        <begin position="8"/>
        <end position="81"/>
    </location>
</feature>
<feature type="transmembrane region" description="Helical" evidence="7">
    <location>
        <begin position="97"/>
        <end position="121"/>
    </location>
</feature>
<reference evidence="9 10" key="1">
    <citation type="submission" date="2019-08" db="EMBL/GenBank/DDBJ databases">
        <title>In-depth cultivation of the pig gut microbiome towards novel bacterial diversity and tailored functional studies.</title>
        <authorList>
            <person name="Wylensek D."/>
            <person name="Hitch T.C.A."/>
            <person name="Clavel T."/>
        </authorList>
    </citation>
    <scope>NUCLEOTIDE SEQUENCE [LARGE SCALE GENOMIC DNA]</scope>
    <source>
        <strain evidence="10">WCA-380-WT-3B3</strain>
    </source>
</reference>
<feature type="domain" description="Glycine transporter" evidence="8">
    <location>
        <begin position="101"/>
        <end position="173"/>
    </location>
</feature>
<dbReference type="Pfam" id="PF03458">
    <property type="entry name" value="Gly_transporter"/>
    <property type="match status" value="2"/>
</dbReference>
<accession>A0A6I2UVI9</accession>
<dbReference type="RefSeq" id="WP_154621018.1">
    <property type="nucleotide sequence ID" value="NZ_JBQHVT010000010.1"/>
</dbReference>
<feature type="transmembrane region" description="Helical" evidence="7">
    <location>
        <begin position="32"/>
        <end position="48"/>
    </location>
</feature>
<keyword evidence="4 7" id="KW-0812">Transmembrane</keyword>
<sequence length="223" mass="23792">MDSMTWVVFDMMGTVAFAVSGAMVGIEKRMDIFGIVVLALLTAVGGGMVRDVLAGVTPPAALCNITDFMLAIVTAAVVSLVYTLWSISHRGKHLILAVYNIFDSIGLASFTITGMITGLSVQGGNPFVLPVLLGVITAVGGGILRDLMAQRMPAVLYKDIYAVASLAGALAASVSLPYMGITGMAWLCFAVVMVLRFGALQFGWHLFHPRPGRIRRRTRDKVL</sequence>
<dbReference type="EMBL" id="VUNL01000009">
    <property type="protein sequence ID" value="MSV25237.1"/>
    <property type="molecule type" value="Genomic_DNA"/>
</dbReference>
<dbReference type="InterPro" id="IPR005115">
    <property type="entry name" value="Gly_transporter"/>
</dbReference>
<feature type="transmembrane region" description="Helical" evidence="7">
    <location>
        <begin position="127"/>
        <end position="148"/>
    </location>
</feature>
<evidence type="ECO:0000313" key="9">
    <source>
        <dbReference type="EMBL" id="MSV25237.1"/>
    </source>
</evidence>
<keyword evidence="10" id="KW-1185">Reference proteome</keyword>
<feature type="transmembrane region" description="Helical" evidence="7">
    <location>
        <begin position="68"/>
        <end position="85"/>
    </location>
</feature>
<evidence type="ECO:0000313" key="10">
    <source>
        <dbReference type="Proteomes" id="UP000430222"/>
    </source>
</evidence>
<proteinExistence type="inferred from homology"/>
<evidence type="ECO:0000256" key="7">
    <source>
        <dbReference type="SAM" id="Phobius"/>
    </source>
</evidence>
<gene>
    <name evidence="9" type="ORF">FYJ78_08615</name>
</gene>
<protein>
    <submittedName>
        <fullName evidence="9">Trimeric intracellular cation channel family protein</fullName>
    </submittedName>
</protein>
<feature type="transmembrane region" description="Helical" evidence="7">
    <location>
        <begin position="6"/>
        <end position="25"/>
    </location>
</feature>
<keyword evidence="5 7" id="KW-1133">Transmembrane helix</keyword>
<evidence type="ECO:0000256" key="6">
    <source>
        <dbReference type="ARBA" id="ARBA00023136"/>
    </source>
</evidence>
<dbReference type="PANTHER" id="PTHR30506:SF3">
    <property type="entry name" value="UPF0126 INNER MEMBRANE PROTEIN YADS-RELATED"/>
    <property type="match status" value="1"/>
</dbReference>
<dbReference type="GO" id="GO:0005886">
    <property type="term" value="C:plasma membrane"/>
    <property type="evidence" value="ECO:0007669"/>
    <property type="project" value="UniProtKB-SubCell"/>
</dbReference>
<comment type="caution">
    <text evidence="9">The sequence shown here is derived from an EMBL/GenBank/DDBJ whole genome shotgun (WGS) entry which is preliminary data.</text>
</comment>
<name>A0A6I2UVI9_9FIRM</name>
<feature type="transmembrane region" description="Helical" evidence="7">
    <location>
        <begin position="160"/>
        <end position="178"/>
    </location>
</feature>
<organism evidence="9 10">
    <name type="scientific">Selenomonas montiformis</name>
    <dbReference type="NCBI Taxonomy" id="2652285"/>
    <lineage>
        <taxon>Bacteria</taxon>
        <taxon>Bacillati</taxon>
        <taxon>Bacillota</taxon>
        <taxon>Negativicutes</taxon>
        <taxon>Selenomonadales</taxon>
        <taxon>Selenomonadaceae</taxon>
        <taxon>Selenomonas</taxon>
    </lineage>
</organism>
<keyword evidence="3" id="KW-1003">Cell membrane</keyword>
<evidence type="ECO:0000256" key="2">
    <source>
        <dbReference type="ARBA" id="ARBA00008193"/>
    </source>
</evidence>
<evidence type="ECO:0000256" key="3">
    <source>
        <dbReference type="ARBA" id="ARBA00022475"/>
    </source>
</evidence>
<keyword evidence="6 7" id="KW-0472">Membrane</keyword>